<dbReference type="RefSeq" id="WP_090079339.1">
    <property type="nucleotide sequence ID" value="NZ_FOQT01000002.1"/>
</dbReference>
<evidence type="ECO:0000256" key="2">
    <source>
        <dbReference type="SAM" id="Phobius"/>
    </source>
</evidence>
<proteinExistence type="predicted"/>
<feature type="transmembrane region" description="Helical" evidence="2">
    <location>
        <begin position="87"/>
        <end position="106"/>
    </location>
</feature>
<sequence length="112" mass="12493">MIDLTKFGKNFIYLIKILMHKSAYLFLFCSFMAFGQVNPDNRFSQGENQSQQQSTDANKQGGNSYSKPDPAGKPGNPGETVPIDQHFVVLFLTGLSLTVLITKIKISKKHIL</sequence>
<evidence type="ECO:0000256" key="1">
    <source>
        <dbReference type="SAM" id="MobiDB-lite"/>
    </source>
</evidence>
<accession>A0A1I3FE05</accession>
<dbReference type="EMBL" id="FOQT01000002">
    <property type="protein sequence ID" value="SFI09390.1"/>
    <property type="molecule type" value="Genomic_DNA"/>
</dbReference>
<dbReference type="AlphaFoldDB" id="A0A1I3FE05"/>
<reference evidence="3 4" key="1">
    <citation type="submission" date="2016-10" db="EMBL/GenBank/DDBJ databases">
        <authorList>
            <person name="de Groot N.N."/>
        </authorList>
    </citation>
    <scope>NUCLEOTIDE SEQUENCE [LARGE SCALE GENOMIC DNA]</scope>
    <source>
        <strain evidence="3 4">DSM 26000</strain>
    </source>
</reference>
<feature type="region of interest" description="Disordered" evidence="1">
    <location>
        <begin position="42"/>
        <end position="80"/>
    </location>
</feature>
<keyword evidence="2" id="KW-0812">Transmembrane</keyword>
<organism evidence="3 4">
    <name type="scientific">Halpernia frigidisoli</name>
    <dbReference type="NCBI Taxonomy" id="1125876"/>
    <lineage>
        <taxon>Bacteria</taxon>
        <taxon>Pseudomonadati</taxon>
        <taxon>Bacteroidota</taxon>
        <taxon>Flavobacteriia</taxon>
        <taxon>Flavobacteriales</taxon>
        <taxon>Weeksellaceae</taxon>
        <taxon>Chryseobacterium group</taxon>
        <taxon>Halpernia</taxon>
    </lineage>
</organism>
<keyword evidence="2" id="KW-1133">Transmembrane helix</keyword>
<evidence type="ECO:0000313" key="3">
    <source>
        <dbReference type="EMBL" id="SFI09390.1"/>
    </source>
</evidence>
<gene>
    <name evidence="3" type="ORF">SAMN05443292_1315</name>
</gene>
<name>A0A1I3FE05_9FLAO</name>
<feature type="compositionally biased region" description="Polar residues" evidence="1">
    <location>
        <begin position="42"/>
        <end position="66"/>
    </location>
</feature>
<protein>
    <submittedName>
        <fullName evidence="3">Uncharacterized protein</fullName>
    </submittedName>
</protein>
<dbReference type="STRING" id="1125876.SAMN05443292_1315"/>
<keyword evidence="2" id="KW-0472">Membrane</keyword>
<evidence type="ECO:0000313" key="4">
    <source>
        <dbReference type="Proteomes" id="UP000198931"/>
    </source>
</evidence>
<feature type="transmembrane region" description="Helical" evidence="2">
    <location>
        <begin position="12"/>
        <end position="34"/>
    </location>
</feature>
<keyword evidence="4" id="KW-1185">Reference proteome</keyword>
<dbReference type="Proteomes" id="UP000198931">
    <property type="component" value="Unassembled WGS sequence"/>
</dbReference>